<dbReference type="Proteomes" id="UP001163823">
    <property type="component" value="Chromosome 12"/>
</dbReference>
<reference evidence="2" key="1">
    <citation type="journal article" date="2023" name="Science">
        <title>Elucidation of the pathway for biosynthesis of saponin adjuvants from the soapbark tree.</title>
        <authorList>
            <person name="Reed J."/>
            <person name="Orme A."/>
            <person name="El-Demerdash A."/>
            <person name="Owen C."/>
            <person name="Martin L.B.B."/>
            <person name="Misra R.C."/>
            <person name="Kikuchi S."/>
            <person name="Rejzek M."/>
            <person name="Martin A.C."/>
            <person name="Harkess A."/>
            <person name="Leebens-Mack J."/>
            <person name="Louveau T."/>
            <person name="Stephenson M.J."/>
            <person name="Osbourn A."/>
        </authorList>
    </citation>
    <scope>NUCLEOTIDE SEQUENCE</scope>
    <source>
        <strain evidence="2">S10</strain>
    </source>
</reference>
<sequence>MSTLHARTLHDHEQSEIIRKIIKGQHVFHELGFDLFKYRHSHSRRGLKDRLSPGGPDPQHNNDTMYEHWVP</sequence>
<organism evidence="2 3">
    <name type="scientific">Quillaja saponaria</name>
    <name type="common">Soap bark tree</name>
    <dbReference type="NCBI Taxonomy" id="32244"/>
    <lineage>
        <taxon>Eukaryota</taxon>
        <taxon>Viridiplantae</taxon>
        <taxon>Streptophyta</taxon>
        <taxon>Embryophyta</taxon>
        <taxon>Tracheophyta</taxon>
        <taxon>Spermatophyta</taxon>
        <taxon>Magnoliopsida</taxon>
        <taxon>eudicotyledons</taxon>
        <taxon>Gunneridae</taxon>
        <taxon>Pentapetalae</taxon>
        <taxon>rosids</taxon>
        <taxon>fabids</taxon>
        <taxon>Fabales</taxon>
        <taxon>Quillajaceae</taxon>
        <taxon>Quillaja</taxon>
    </lineage>
</organism>
<proteinExistence type="predicted"/>
<dbReference type="KEGG" id="qsa:O6P43_028883"/>
<dbReference type="AlphaFoldDB" id="A0AAD7PB73"/>
<dbReference type="EMBL" id="JARAOO010000012">
    <property type="protein sequence ID" value="KAJ7948405.1"/>
    <property type="molecule type" value="Genomic_DNA"/>
</dbReference>
<feature type="region of interest" description="Disordered" evidence="1">
    <location>
        <begin position="44"/>
        <end position="71"/>
    </location>
</feature>
<protein>
    <submittedName>
        <fullName evidence="2">CLAVATA3/ESR-RELATED 5</fullName>
    </submittedName>
</protein>
<accession>A0AAD7PB73</accession>
<name>A0AAD7PB73_QUISA</name>
<keyword evidence="3" id="KW-1185">Reference proteome</keyword>
<evidence type="ECO:0000313" key="2">
    <source>
        <dbReference type="EMBL" id="KAJ7948405.1"/>
    </source>
</evidence>
<evidence type="ECO:0000313" key="3">
    <source>
        <dbReference type="Proteomes" id="UP001163823"/>
    </source>
</evidence>
<comment type="caution">
    <text evidence="2">The sequence shown here is derived from an EMBL/GenBank/DDBJ whole genome shotgun (WGS) entry which is preliminary data.</text>
</comment>
<gene>
    <name evidence="2" type="ORF">O6P43_028883</name>
</gene>
<evidence type="ECO:0000256" key="1">
    <source>
        <dbReference type="SAM" id="MobiDB-lite"/>
    </source>
</evidence>